<dbReference type="AlphaFoldDB" id="A0A4R7HWZ7"/>
<accession>A0A4R7HWZ7</accession>
<evidence type="ECO:0000313" key="5">
    <source>
        <dbReference type="EMBL" id="TDT14989.1"/>
    </source>
</evidence>
<feature type="transmembrane region" description="Helical" evidence="3">
    <location>
        <begin position="12"/>
        <end position="34"/>
    </location>
</feature>
<dbReference type="RefSeq" id="WP_133867485.1">
    <property type="nucleotide sequence ID" value="NZ_SOAU01000001.1"/>
</dbReference>
<comment type="caution">
    <text evidence="5">The sequence shown here is derived from an EMBL/GenBank/DDBJ whole genome shotgun (WGS) entry which is preliminary data.</text>
</comment>
<sequence length="282" mass="29010">MTEASNNRKRLLLIGGGLVALGVVAFIAFAVWFLQDDAPDEVAIDSAAAQVAAGAETTDDTTSDSTTDDTTAATDAPSTDGTTATTGADSTDAPAADGDLSGTWSVDTSIGEFSFADSTGTFVGFRVQEELSSIGSTTAVGRTPEVSGTLVIDGSTITEVSVEADMTSITTDDSRRDNRVQSALNTSENPTATFVLTSPITLDDAAFDGEPVTLDAAGDLTINGVTQSVTFPLTAQLVENTIVVVGSLDVVFADYDVEVPSAPIVVSAEDNGPIELQLFFTR</sequence>
<dbReference type="Gene3D" id="2.40.128.110">
    <property type="entry name" value="Lipid/polyisoprenoid-binding, YceI-like"/>
    <property type="match status" value="1"/>
</dbReference>
<dbReference type="PANTHER" id="PTHR34406">
    <property type="entry name" value="PROTEIN YCEI"/>
    <property type="match status" value="1"/>
</dbReference>
<evidence type="ECO:0000313" key="6">
    <source>
        <dbReference type="Proteomes" id="UP000294558"/>
    </source>
</evidence>
<dbReference type="PANTHER" id="PTHR34406:SF1">
    <property type="entry name" value="PROTEIN YCEI"/>
    <property type="match status" value="1"/>
</dbReference>
<evidence type="ECO:0000256" key="3">
    <source>
        <dbReference type="SAM" id="Phobius"/>
    </source>
</evidence>
<dbReference type="InterPro" id="IPR036761">
    <property type="entry name" value="TTHA0802/YceI-like_sf"/>
</dbReference>
<dbReference type="InterPro" id="IPR007372">
    <property type="entry name" value="Lipid/polyisoprenoid-bd_YceI"/>
</dbReference>
<gene>
    <name evidence="5" type="ORF">BDK89_0548</name>
</gene>
<feature type="region of interest" description="Disordered" evidence="2">
    <location>
        <begin position="54"/>
        <end position="100"/>
    </location>
</feature>
<evidence type="ECO:0000256" key="2">
    <source>
        <dbReference type="SAM" id="MobiDB-lite"/>
    </source>
</evidence>
<dbReference type="SUPFAM" id="SSF101874">
    <property type="entry name" value="YceI-like"/>
    <property type="match status" value="1"/>
</dbReference>
<keyword evidence="3" id="KW-0472">Membrane</keyword>
<dbReference type="Proteomes" id="UP000294558">
    <property type="component" value="Unassembled WGS sequence"/>
</dbReference>
<comment type="similarity">
    <text evidence="1">Belongs to the UPF0312 family.</text>
</comment>
<evidence type="ECO:0000259" key="4">
    <source>
        <dbReference type="SMART" id="SM00867"/>
    </source>
</evidence>
<feature type="compositionally biased region" description="Low complexity" evidence="2">
    <location>
        <begin position="63"/>
        <end position="99"/>
    </location>
</feature>
<dbReference type="SMART" id="SM00867">
    <property type="entry name" value="YceI"/>
    <property type="match status" value="1"/>
</dbReference>
<keyword evidence="6" id="KW-1185">Reference proteome</keyword>
<proteinExistence type="inferred from homology"/>
<protein>
    <submittedName>
        <fullName evidence="5">YceI-like domain-containing protein</fullName>
    </submittedName>
</protein>
<organism evidence="5 6">
    <name type="scientific">Ilumatobacter fluminis</name>
    <dbReference type="NCBI Taxonomy" id="467091"/>
    <lineage>
        <taxon>Bacteria</taxon>
        <taxon>Bacillati</taxon>
        <taxon>Actinomycetota</taxon>
        <taxon>Acidimicrobiia</taxon>
        <taxon>Acidimicrobiales</taxon>
        <taxon>Ilumatobacteraceae</taxon>
        <taxon>Ilumatobacter</taxon>
    </lineage>
</organism>
<dbReference type="Pfam" id="PF04264">
    <property type="entry name" value="YceI"/>
    <property type="match status" value="1"/>
</dbReference>
<keyword evidence="3" id="KW-1133">Transmembrane helix</keyword>
<feature type="domain" description="Lipid/polyisoprenoid-binding YceI-like" evidence="4">
    <location>
        <begin position="114"/>
        <end position="281"/>
    </location>
</feature>
<reference evidence="5 6" key="1">
    <citation type="submission" date="2019-03" db="EMBL/GenBank/DDBJ databases">
        <title>Sequencing the genomes of 1000 actinobacteria strains.</title>
        <authorList>
            <person name="Klenk H.-P."/>
        </authorList>
    </citation>
    <scope>NUCLEOTIDE SEQUENCE [LARGE SCALE GENOMIC DNA]</scope>
    <source>
        <strain evidence="5 6">DSM 18936</strain>
    </source>
</reference>
<dbReference type="OrthoDB" id="117810at2"/>
<keyword evidence="3" id="KW-0812">Transmembrane</keyword>
<evidence type="ECO:0000256" key="1">
    <source>
        <dbReference type="ARBA" id="ARBA00008812"/>
    </source>
</evidence>
<name>A0A4R7HWZ7_9ACTN</name>
<dbReference type="EMBL" id="SOAU01000001">
    <property type="protein sequence ID" value="TDT14989.1"/>
    <property type="molecule type" value="Genomic_DNA"/>
</dbReference>